<dbReference type="eggNOG" id="ENOG50330IT">
    <property type="taxonomic scope" value="Bacteria"/>
</dbReference>
<evidence type="ECO:0000313" key="2">
    <source>
        <dbReference type="Proteomes" id="UP000000607"/>
    </source>
</evidence>
<reference evidence="1 2" key="1">
    <citation type="journal article" date="2004" name="Nat. Biotechnol.">
        <title>The genome sequence of the capnophilic rumen bacterium Mannheimia succiniciproducens.</title>
        <authorList>
            <person name="Hong S.H."/>
            <person name="Kim J.S."/>
            <person name="Lee S.Y."/>
            <person name="In Y.H."/>
            <person name="Choi S.S."/>
            <person name="Rih J.-K."/>
            <person name="Kim C.H."/>
            <person name="Jeong H."/>
            <person name="Hur C.G."/>
            <person name="Kim J.J."/>
        </authorList>
    </citation>
    <scope>NUCLEOTIDE SEQUENCE [LARGE SCALE GENOMIC DNA]</scope>
    <source>
        <strain evidence="2">KCTC 0769BP / MBEL55E</strain>
    </source>
</reference>
<dbReference type="HOGENOM" id="CLU_096429_0_0_6"/>
<proteinExistence type="predicted"/>
<dbReference type="EMBL" id="AE016827">
    <property type="protein sequence ID" value="AAU36685.1"/>
    <property type="molecule type" value="Genomic_DNA"/>
</dbReference>
<evidence type="ECO:0000313" key="1">
    <source>
        <dbReference type="EMBL" id="AAU36685.1"/>
    </source>
</evidence>
<dbReference type="STRING" id="221988.MS0078"/>
<accession>Q65WH5</accession>
<gene>
    <name evidence="1" type="ordered locus">MS0078</name>
</gene>
<dbReference type="RefSeq" id="WP_011199262.1">
    <property type="nucleotide sequence ID" value="NC_006300.1"/>
</dbReference>
<organism evidence="1 2">
    <name type="scientific">Mannheimia succiniciproducens (strain KCTC 0769BP / MBEL55E)</name>
    <dbReference type="NCBI Taxonomy" id="221988"/>
    <lineage>
        <taxon>Bacteria</taxon>
        <taxon>Pseudomonadati</taxon>
        <taxon>Pseudomonadota</taxon>
        <taxon>Gammaproteobacteria</taxon>
        <taxon>Pasteurellales</taxon>
        <taxon>Pasteurellaceae</taxon>
        <taxon>Basfia</taxon>
    </lineage>
</organism>
<dbReference type="OrthoDB" id="5685628at2"/>
<dbReference type="Proteomes" id="UP000000607">
    <property type="component" value="Chromosome"/>
</dbReference>
<name>Q65WH5_MANSM</name>
<evidence type="ECO:0008006" key="3">
    <source>
        <dbReference type="Google" id="ProtNLM"/>
    </source>
</evidence>
<dbReference type="AlphaFoldDB" id="Q65WH5"/>
<keyword evidence="2" id="KW-1185">Reference proteome</keyword>
<sequence>MTVQFDNQGFAIESGFMTVHVIDAQGVYVHSEEQYISEGGSLSANAVLSEPKAARQGFAVQWTGKVWQYVEDHRGEVYYNTQTKAEVTISELGKIPENLTALQPSDPNCEWNGEVWVLRAEKQAELKAQKLQQFIDGVDNKASRIYSIWTRFEIEYAQREAAAVAFKAANYQGEVSRFIADFATKAGIDNVTATNLILVQAEGLRKLLVELANQRMRKYELKKPNLTEDEMQTIYDDIIQQMDNLAEAYNNG</sequence>
<dbReference type="KEGG" id="msu:MS0078"/>
<protein>
    <recommendedName>
        <fullName evidence="3">Tail fiber assembly protein</fullName>
    </recommendedName>
</protein>